<dbReference type="PROSITE" id="PS50943">
    <property type="entry name" value="HTH_CROC1"/>
    <property type="match status" value="1"/>
</dbReference>
<dbReference type="InterPro" id="IPR001387">
    <property type="entry name" value="Cro/C1-type_HTH"/>
</dbReference>
<dbReference type="RefSeq" id="WP_015530770.1">
    <property type="nucleotide sequence ID" value="NC_021016.1"/>
</dbReference>
<dbReference type="SUPFAM" id="SSF47413">
    <property type="entry name" value="lambda repressor-like DNA-binding domains"/>
    <property type="match status" value="1"/>
</dbReference>
<reference evidence="3 4" key="1">
    <citation type="submission" date="2010-03" db="EMBL/GenBank/DDBJ databases">
        <title>The genome sequence of Clostridiales sp. SSC/2.</title>
        <authorList>
            <consortium name="metaHIT consortium -- http://www.metahit.eu/"/>
            <person name="Pajon A."/>
            <person name="Turner K."/>
            <person name="Parkhill J."/>
            <person name="Duncan S."/>
            <person name="Flint H."/>
        </authorList>
    </citation>
    <scope>NUCLEOTIDE SEQUENCE [LARGE SCALE GENOMIC DNA]</scope>
    <source>
        <strain evidence="3 4">SSC/2</strain>
    </source>
</reference>
<dbReference type="SMART" id="SM00530">
    <property type="entry name" value="HTH_XRE"/>
    <property type="match status" value="1"/>
</dbReference>
<dbReference type="PANTHER" id="PTHR46558">
    <property type="entry name" value="TRACRIPTIONAL REGULATORY PROTEIN-RELATED-RELATED"/>
    <property type="match status" value="1"/>
</dbReference>
<name>D4MVM6_ANAHA</name>
<dbReference type="GO" id="GO:0003677">
    <property type="term" value="F:DNA binding"/>
    <property type="evidence" value="ECO:0007669"/>
    <property type="project" value="UniProtKB-KW"/>
</dbReference>
<dbReference type="InterPro" id="IPR010982">
    <property type="entry name" value="Lambda_DNA-bd_dom_sf"/>
</dbReference>
<feature type="domain" description="HTH cro/C1-type" evidence="2">
    <location>
        <begin position="10"/>
        <end position="64"/>
    </location>
</feature>
<organism evidence="3 4">
    <name type="scientific">Anaerostipes hadrus</name>
    <dbReference type="NCBI Taxonomy" id="649756"/>
    <lineage>
        <taxon>Bacteria</taxon>
        <taxon>Bacillati</taxon>
        <taxon>Bacillota</taxon>
        <taxon>Clostridia</taxon>
        <taxon>Lachnospirales</taxon>
        <taxon>Lachnospiraceae</taxon>
        <taxon>Anaerostipes</taxon>
    </lineage>
</organism>
<dbReference type="AlphaFoldDB" id="D4MVM6"/>
<evidence type="ECO:0000313" key="3">
    <source>
        <dbReference type="EMBL" id="CBL39442.1"/>
    </source>
</evidence>
<protein>
    <submittedName>
        <fullName evidence="3">Predicted transcriptional regulators</fullName>
    </submittedName>
</protein>
<gene>
    <name evidence="3" type="ORF">CL2_26140</name>
</gene>
<dbReference type="Proteomes" id="UP000008960">
    <property type="component" value="Chromosome"/>
</dbReference>
<proteinExistence type="predicted"/>
<dbReference type="PANTHER" id="PTHR46558:SF11">
    <property type="entry name" value="HTH-TYPE TRANSCRIPTIONAL REGULATOR XRE"/>
    <property type="match status" value="1"/>
</dbReference>
<dbReference type="Gene3D" id="1.10.260.40">
    <property type="entry name" value="lambda repressor-like DNA-binding domains"/>
    <property type="match status" value="1"/>
</dbReference>
<dbReference type="KEGG" id="bprl:CL2_26140"/>
<evidence type="ECO:0000259" key="2">
    <source>
        <dbReference type="PROSITE" id="PS50943"/>
    </source>
</evidence>
<reference evidence="3 4" key="2">
    <citation type="submission" date="2010-03" db="EMBL/GenBank/DDBJ databases">
        <authorList>
            <person name="Pajon A."/>
        </authorList>
    </citation>
    <scope>NUCLEOTIDE SEQUENCE [LARGE SCALE GENOMIC DNA]</scope>
    <source>
        <strain evidence="3 4">SSC/2</strain>
    </source>
</reference>
<dbReference type="Pfam" id="PF01381">
    <property type="entry name" value="HTH_3"/>
    <property type="match status" value="1"/>
</dbReference>
<dbReference type="CDD" id="cd00093">
    <property type="entry name" value="HTH_XRE"/>
    <property type="match status" value="1"/>
</dbReference>
<accession>D4MVM6</accession>
<dbReference type="EMBL" id="FP929061">
    <property type="protein sequence ID" value="CBL39442.1"/>
    <property type="molecule type" value="Genomic_DNA"/>
</dbReference>
<sequence>MNENNLGGRIADLLKKSGLTQRELANKVGVTEASMSRYISGGRIPKGPTIANIANALHTTSDYLLGTEEDITKEQKTIAGIAGAVKEDREKSKTVTDILEEVKQEICDDYCKYPTIVNDREDLFADDSPCMECPLNKL</sequence>
<evidence type="ECO:0000256" key="1">
    <source>
        <dbReference type="ARBA" id="ARBA00023125"/>
    </source>
</evidence>
<evidence type="ECO:0000313" key="4">
    <source>
        <dbReference type="Proteomes" id="UP000008960"/>
    </source>
</evidence>
<keyword evidence="1" id="KW-0238">DNA-binding</keyword>
<dbReference type="PATRIC" id="fig|245018.3.peg.2903"/>